<feature type="compositionally biased region" description="Basic and acidic residues" evidence="1">
    <location>
        <begin position="367"/>
        <end position="381"/>
    </location>
</feature>
<feature type="region of interest" description="Disordered" evidence="1">
    <location>
        <begin position="367"/>
        <end position="389"/>
    </location>
</feature>
<comment type="caution">
    <text evidence="2">The sequence shown here is derived from an EMBL/GenBank/DDBJ whole genome shotgun (WGS) entry which is preliminary data.</text>
</comment>
<keyword evidence="3" id="KW-1185">Reference proteome</keyword>
<dbReference type="AlphaFoldDB" id="A0ABD6A1N8"/>
<dbReference type="InterPro" id="IPR055710">
    <property type="entry name" value="DUF7286"/>
</dbReference>
<feature type="region of interest" description="Disordered" evidence="1">
    <location>
        <begin position="300"/>
        <end position="326"/>
    </location>
</feature>
<gene>
    <name evidence="2" type="ORF">ACFQKE_14995</name>
</gene>
<name>A0ABD6A1N8_9EURY</name>
<evidence type="ECO:0000256" key="1">
    <source>
        <dbReference type="SAM" id="MobiDB-lite"/>
    </source>
</evidence>
<dbReference type="Proteomes" id="UP001596434">
    <property type="component" value="Unassembled WGS sequence"/>
</dbReference>
<proteinExistence type="predicted"/>
<sequence>MTRLAEDRRARVPFALIGVLLLVGASTYAAVIARQGPSRIDRGAEVAMERASAGTTAAMRSAVGEAARAAASEPITDPAETPYGRLLDGDRPFGDALRLRIYLRLRERLRTTHYRREDVTAAASLPEATTPAELRRVMARIRLAPVENGTALQVSVRNLTVTVRKGDRIVARENRTRTVTVSTPVLALHERTRTFERRLNRRPLEGPGLGRRLTARLYPIAWARGYAQYGGLPIANVVATRHVETSTNGALLETQRAVFGRSDPAGREAMRRATLELGVEEVAAASPEGDTWTERVVPRPNRRVDAPTLPGRRGTSGPSPTRRIDVGVDPLAGRALAGLRTESIRANRSLDDVLRAAYRVETALRTSRERTYREPRPEPDRPGTGWELADTDRSVDHEVTSSVGTTPSAAGDERRFGSFTRHVVLENRLRWTWERGNETRTTTDTWTERYRVGVTLVGEYAPNGTAPDRPTTPRFERGGPLGGPNLADVPEKASAQLVAQQGGRDAVAVGVANESLDTTERVVYGDRPADLRSWTAADLAVFRDRLSNQSVGVNAGRIATYTVNPSARLAASLRERRAALADPPERYHGVASRARASARAALIDETVRRLERRAATHERTRRKFGQVLGRVGVASPGALRRVMETRTTPVASRGGRIDGTPPGGPVSPVPDGSPAYLTVASVSHDRATGLPPSRSYHPLSAKNVNLFAAPYGDAADAVAAPGIDRPSEVRLRTAAQALVASEPIANGSVRDSRRELAQEVSTSVNGLRRRAGRVVRNETQLTRPEAEAAVSKAFARWDGPGRRALAATNGSLAAEIAEVAGRRASSPRPGRVDRLETRLDAAIGDTLRTPTATVSETVVAETLNRVKARAAERASEAATERLARGRLNETLGAVPAGFPVAPVPGYWYATVNVWEVEIRGAYARFTVRTGRGSPSPGAATRYVRDGSVVRLDVDGDGEAERLGRDERVDFRTRTVVAVAVPPYRSGVGDVDGNADERGGTWPEPGCTSWEAAACPPSE</sequence>
<protein>
    <submittedName>
        <fullName evidence="2">Uncharacterized protein</fullName>
    </submittedName>
</protein>
<accession>A0ABD6A1N8</accession>
<dbReference type="RefSeq" id="WP_379705625.1">
    <property type="nucleotide sequence ID" value="NZ_JBHTAT010000001.1"/>
</dbReference>
<dbReference type="Pfam" id="PF23957">
    <property type="entry name" value="DUF7286"/>
    <property type="match status" value="1"/>
</dbReference>
<evidence type="ECO:0000313" key="3">
    <source>
        <dbReference type="Proteomes" id="UP001596434"/>
    </source>
</evidence>
<dbReference type="GeneID" id="96954983"/>
<organism evidence="2 3">
    <name type="scientific">Haloplanus litoreus</name>
    <dbReference type="NCBI Taxonomy" id="767515"/>
    <lineage>
        <taxon>Archaea</taxon>
        <taxon>Methanobacteriati</taxon>
        <taxon>Methanobacteriota</taxon>
        <taxon>Stenosarchaea group</taxon>
        <taxon>Halobacteria</taxon>
        <taxon>Halobacteriales</taxon>
        <taxon>Haloferacaceae</taxon>
        <taxon>Haloplanus</taxon>
    </lineage>
</organism>
<reference evidence="2 3" key="1">
    <citation type="journal article" date="2019" name="Int. J. Syst. Evol. Microbiol.">
        <title>The Global Catalogue of Microorganisms (GCM) 10K type strain sequencing project: providing services to taxonomists for standard genome sequencing and annotation.</title>
        <authorList>
            <consortium name="The Broad Institute Genomics Platform"/>
            <consortium name="The Broad Institute Genome Sequencing Center for Infectious Disease"/>
            <person name="Wu L."/>
            <person name="Ma J."/>
        </authorList>
    </citation>
    <scope>NUCLEOTIDE SEQUENCE [LARGE SCALE GENOMIC DNA]</scope>
    <source>
        <strain evidence="2 3">GX21</strain>
    </source>
</reference>
<feature type="region of interest" description="Disordered" evidence="1">
    <location>
        <begin position="394"/>
        <end position="413"/>
    </location>
</feature>
<dbReference type="EMBL" id="JBHTAT010000001">
    <property type="protein sequence ID" value="MFC7256590.1"/>
    <property type="molecule type" value="Genomic_DNA"/>
</dbReference>
<feature type="region of interest" description="Disordered" evidence="1">
    <location>
        <begin position="987"/>
        <end position="1018"/>
    </location>
</feature>
<evidence type="ECO:0000313" key="2">
    <source>
        <dbReference type="EMBL" id="MFC7256590.1"/>
    </source>
</evidence>